<feature type="binding site" evidence="1">
    <location>
        <position position="58"/>
    </location>
    <ligand>
        <name>substrate</name>
    </ligand>
</feature>
<proteinExistence type="predicted"/>
<dbReference type="InterPro" id="IPR029033">
    <property type="entry name" value="His_PPase_superfam"/>
</dbReference>
<evidence type="ECO:0000313" key="2">
    <source>
        <dbReference type="EMBL" id="SEB37440.1"/>
    </source>
</evidence>
<dbReference type="InterPro" id="IPR013078">
    <property type="entry name" value="His_Pase_superF_clade-1"/>
</dbReference>
<keyword evidence="3" id="KW-1185">Reference proteome</keyword>
<dbReference type="Proteomes" id="UP000199064">
    <property type="component" value="Unassembled WGS sequence"/>
</dbReference>
<dbReference type="SMART" id="SM00855">
    <property type="entry name" value="PGAM"/>
    <property type="match status" value="1"/>
</dbReference>
<dbReference type="EMBL" id="FNSL01000001">
    <property type="protein sequence ID" value="SEB37440.1"/>
    <property type="molecule type" value="Genomic_DNA"/>
</dbReference>
<accession>A0A1H4ITP4</accession>
<protein>
    <submittedName>
        <fullName evidence="2">Phosphohistidine phosphatase</fullName>
    </submittedName>
</protein>
<evidence type="ECO:0000313" key="3">
    <source>
        <dbReference type="Proteomes" id="UP000199064"/>
    </source>
</evidence>
<dbReference type="CDD" id="cd07067">
    <property type="entry name" value="HP_PGM_like"/>
    <property type="match status" value="1"/>
</dbReference>
<dbReference type="AlphaFoldDB" id="A0A1H4ITP4"/>
<reference evidence="3" key="1">
    <citation type="submission" date="2016-10" db="EMBL/GenBank/DDBJ databases">
        <authorList>
            <person name="Varghese N."/>
            <person name="Submissions S."/>
        </authorList>
    </citation>
    <scope>NUCLEOTIDE SEQUENCE [LARGE SCALE GENOMIC DNA]</scope>
    <source>
        <strain evidence="3">ES.061</strain>
    </source>
</reference>
<organism evidence="2 3">
    <name type="scientific">Nitratireductor aquibiodomus</name>
    <dbReference type="NCBI Taxonomy" id="204799"/>
    <lineage>
        <taxon>Bacteria</taxon>
        <taxon>Pseudomonadati</taxon>
        <taxon>Pseudomonadota</taxon>
        <taxon>Alphaproteobacteria</taxon>
        <taxon>Hyphomicrobiales</taxon>
        <taxon>Phyllobacteriaceae</taxon>
        <taxon>Nitratireductor</taxon>
    </lineage>
</organism>
<dbReference type="RefSeq" id="WP_090326528.1">
    <property type="nucleotide sequence ID" value="NZ_FNSL01000001.1"/>
</dbReference>
<dbReference type="PANTHER" id="PTHR47623:SF1">
    <property type="entry name" value="OS09G0287300 PROTEIN"/>
    <property type="match status" value="1"/>
</dbReference>
<gene>
    <name evidence="2" type="ORF">SAMN05216452_0560</name>
</gene>
<name>A0A1H4ITP4_9HYPH</name>
<dbReference type="PANTHER" id="PTHR47623">
    <property type="entry name" value="OS09G0287300 PROTEIN"/>
    <property type="match status" value="1"/>
</dbReference>
<dbReference type="Pfam" id="PF00300">
    <property type="entry name" value="His_Phos_1"/>
    <property type="match status" value="1"/>
</dbReference>
<sequence length="168" mass="18189">MSRLFLLRHAKAGWAAPGTSDFDRTLTQSGQSDAKALGMRMRSIGLIPDLILCSPARRAVETLEFVASTLFDSPPKTELVQELYNSDATDYLHAVREAQVAETLLLVGHNPMMEDLAFELPSAGDQQAMRGTASGFPTCGLAVISFPGPLADIRRNGGRLEAFLKPDL</sequence>
<dbReference type="SUPFAM" id="SSF53254">
    <property type="entry name" value="Phosphoglycerate mutase-like"/>
    <property type="match status" value="1"/>
</dbReference>
<dbReference type="Gene3D" id="3.40.50.1240">
    <property type="entry name" value="Phosphoglycerate mutase-like"/>
    <property type="match status" value="1"/>
</dbReference>
<evidence type="ECO:0000256" key="1">
    <source>
        <dbReference type="PIRSR" id="PIRSR613078-2"/>
    </source>
</evidence>